<dbReference type="AlphaFoldDB" id="A0A6A5XHA1"/>
<organism evidence="1 2">
    <name type="scientific">Aaosphaeria arxii CBS 175.79</name>
    <dbReference type="NCBI Taxonomy" id="1450172"/>
    <lineage>
        <taxon>Eukaryota</taxon>
        <taxon>Fungi</taxon>
        <taxon>Dikarya</taxon>
        <taxon>Ascomycota</taxon>
        <taxon>Pezizomycotina</taxon>
        <taxon>Dothideomycetes</taxon>
        <taxon>Pleosporomycetidae</taxon>
        <taxon>Pleosporales</taxon>
        <taxon>Pleosporales incertae sedis</taxon>
        <taxon>Aaosphaeria</taxon>
    </lineage>
</organism>
<evidence type="ECO:0000313" key="1">
    <source>
        <dbReference type="EMBL" id="KAF2012635.1"/>
    </source>
</evidence>
<reference evidence="1" key="1">
    <citation type="journal article" date="2020" name="Stud. Mycol.">
        <title>101 Dothideomycetes genomes: a test case for predicting lifestyles and emergence of pathogens.</title>
        <authorList>
            <person name="Haridas S."/>
            <person name="Albert R."/>
            <person name="Binder M."/>
            <person name="Bloem J."/>
            <person name="Labutti K."/>
            <person name="Salamov A."/>
            <person name="Andreopoulos B."/>
            <person name="Baker S."/>
            <person name="Barry K."/>
            <person name="Bills G."/>
            <person name="Bluhm B."/>
            <person name="Cannon C."/>
            <person name="Castanera R."/>
            <person name="Culley D."/>
            <person name="Daum C."/>
            <person name="Ezra D."/>
            <person name="Gonzalez J."/>
            <person name="Henrissat B."/>
            <person name="Kuo A."/>
            <person name="Liang C."/>
            <person name="Lipzen A."/>
            <person name="Lutzoni F."/>
            <person name="Magnuson J."/>
            <person name="Mondo S."/>
            <person name="Nolan M."/>
            <person name="Ohm R."/>
            <person name="Pangilinan J."/>
            <person name="Park H.-J."/>
            <person name="Ramirez L."/>
            <person name="Alfaro M."/>
            <person name="Sun H."/>
            <person name="Tritt A."/>
            <person name="Yoshinaga Y."/>
            <person name="Zwiers L.-H."/>
            <person name="Turgeon B."/>
            <person name="Goodwin S."/>
            <person name="Spatafora J."/>
            <person name="Crous P."/>
            <person name="Grigoriev I."/>
        </authorList>
    </citation>
    <scope>NUCLEOTIDE SEQUENCE</scope>
    <source>
        <strain evidence="1">CBS 175.79</strain>
    </source>
</reference>
<protein>
    <submittedName>
        <fullName evidence="1">Uncharacterized protein</fullName>
    </submittedName>
</protein>
<evidence type="ECO:0000313" key="2">
    <source>
        <dbReference type="Proteomes" id="UP000799778"/>
    </source>
</evidence>
<dbReference type="Proteomes" id="UP000799778">
    <property type="component" value="Unassembled WGS sequence"/>
</dbReference>
<gene>
    <name evidence="1" type="ORF">BU24DRAFT_256019</name>
</gene>
<name>A0A6A5XHA1_9PLEO</name>
<dbReference type="RefSeq" id="XP_033380974.1">
    <property type="nucleotide sequence ID" value="XM_033522447.1"/>
</dbReference>
<dbReference type="EMBL" id="ML978072">
    <property type="protein sequence ID" value="KAF2012635.1"/>
    <property type="molecule type" value="Genomic_DNA"/>
</dbReference>
<keyword evidence="2" id="KW-1185">Reference proteome</keyword>
<accession>A0A6A5XHA1</accession>
<dbReference type="GeneID" id="54279844"/>
<sequence length="168" mass="18123">MMFPTKPWAGPGNVNRSVIGDASSQAIAIMICLPGDFGYGSPGVAGCDCQLCYTLSKERAILGRAGRSGLTSVALFPILELVATSFGHHFAARRDIMLHLGTLPRYSIRTKLKIDCGVRVACLRFWAPSSDSEPHSEFPIFTCNLVARQQAFAPLLHKSSLSNLIGTL</sequence>
<proteinExistence type="predicted"/>